<feature type="region of interest" description="Disordered" evidence="3">
    <location>
        <begin position="25"/>
        <end position="130"/>
    </location>
</feature>
<evidence type="ECO:0000256" key="2">
    <source>
        <dbReference type="PIRSR" id="PIRSR610347-2"/>
    </source>
</evidence>
<dbReference type="PANTHER" id="PTHR12415">
    <property type="entry name" value="TYROSYL-DNA PHOSPHODIESTERASE 1"/>
    <property type="match status" value="1"/>
</dbReference>
<feature type="binding site" evidence="2">
    <location>
        <position position="515"/>
    </location>
    <ligand>
        <name>substrate</name>
    </ligand>
</feature>
<dbReference type="GO" id="GO:0017005">
    <property type="term" value="F:3'-tyrosyl-DNA phosphodiesterase activity"/>
    <property type="evidence" value="ECO:0007669"/>
    <property type="project" value="TreeGrafter"/>
</dbReference>
<evidence type="ECO:0000313" key="5">
    <source>
        <dbReference type="Proteomes" id="UP000183809"/>
    </source>
</evidence>
<dbReference type="InterPro" id="IPR010347">
    <property type="entry name" value="Tdp1"/>
</dbReference>
<dbReference type="RefSeq" id="XP_020129441.1">
    <property type="nucleotide sequence ID" value="XM_020274387.1"/>
</dbReference>
<accession>A0A1J9S0I0</accession>
<organism evidence="4 5">
    <name type="scientific">Diplodia corticola</name>
    <dbReference type="NCBI Taxonomy" id="236234"/>
    <lineage>
        <taxon>Eukaryota</taxon>
        <taxon>Fungi</taxon>
        <taxon>Dikarya</taxon>
        <taxon>Ascomycota</taxon>
        <taxon>Pezizomycotina</taxon>
        <taxon>Dothideomycetes</taxon>
        <taxon>Dothideomycetes incertae sedis</taxon>
        <taxon>Botryosphaeriales</taxon>
        <taxon>Botryosphaeriaceae</taxon>
        <taxon>Diplodia</taxon>
    </lineage>
</organism>
<dbReference type="OrthoDB" id="47785at2759"/>
<feature type="compositionally biased region" description="Polar residues" evidence="3">
    <location>
        <begin position="56"/>
        <end position="67"/>
    </location>
</feature>
<sequence>MSSSEDEDLQRAIALSLAHLDGTAEDAAVSAADAVDDNTSEAPPAPTSDLAANEPQPASNRAVNDSLKNLDRKQLEAERLARQKSRKHQSADSPLSTQERGRPSKKARTKASVPASQESGFIDLTTPPRSRKEVAPSEELHADQLPAARSQGQVLGQILQNELGISIPPETPNRPVSTSSRRITEPQYLDGAVKRTWALGLPRDNDIKIEEVLQKADLNHLLVSSFNFDTEWWSTKIDSHVTKQTWILGSSKDDVAAEWTMAPLLYPNVSVSLADMKGANGIYHAKFLIGAHPKYLRIVITSANLTEWDWGETGHMENAVFLIDLPRLPEGQITSEDDFTAFGKELRHYIESVTHRRNLCNSLLKFDWSRTKHLAFVHSLGGPRVGEEARRTGLPGLSRAIQQLNLGSTTLELDYATSSLGALSRGFMEQLLTAAKGKEVKATKEKYDHDVQMGDLLKRFRVYFPTSDTVEASKSGTDGGGTITLAKKWYEAASFPKAAMHDHKSTRNGLLSHNKMIVGRGQRSEDGEEATAHKKVAWAYIGSANLTAAAWGQLSNDRATKTLKVTCRNYECGVLVPVDAEKPDKKAEDEELPGYEVFRGTLDIPFEIPGEKYGDKTPWYFAG</sequence>
<keyword evidence="5" id="KW-1185">Reference proteome</keyword>
<dbReference type="Gene3D" id="3.30.870.10">
    <property type="entry name" value="Endonuclease Chain A"/>
    <property type="match status" value="2"/>
</dbReference>
<comment type="caution">
    <text evidence="4">The sequence shown here is derived from an EMBL/GenBank/DDBJ whole genome shotgun (WGS) entry which is preliminary data.</text>
</comment>
<name>A0A1J9S0I0_9PEZI</name>
<dbReference type="AlphaFoldDB" id="A0A1J9S0I0"/>
<dbReference type="GO" id="GO:0003690">
    <property type="term" value="F:double-stranded DNA binding"/>
    <property type="evidence" value="ECO:0007669"/>
    <property type="project" value="TreeGrafter"/>
</dbReference>
<dbReference type="CDD" id="cd09122">
    <property type="entry name" value="PLDc_Tdp1_1"/>
    <property type="match status" value="1"/>
</dbReference>
<feature type="active site" description="Nucleophile" evidence="1">
    <location>
        <position position="284"/>
    </location>
</feature>
<dbReference type="Pfam" id="PF02809">
    <property type="entry name" value="UIM"/>
    <property type="match status" value="1"/>
</dbReference>
<evidence type="ECO:0000256" key="3">
    <source>
        <dbReference type="SAM" id="MobiDB-lite"/>
    </source>
</evidence>
<dbReference type="PROSITE" id="PS50330">
    <property type="entry name" value="UIM"/>
    <property type="match status" value="1"/>
</dbReference>
<dbReference type="Pfam" id="PF06087">
    <property type="entry name" value="Tyr-DNA_phospho"/>
    <property type="match status" value="1"/>
</dbReference>
<dbReference type="Proteomes" id="UP000183809">
    <property type="component" value="Unassembled WGS sequence"/>
</dbReference>
<dbReference type="InterPro" id="IPR003903">
    <property type="entry name" value="UIM_dom"/>
</dbReference>
<dbReference type="PANTHER" id="PTHR12415:SF4">
    <property type="entry name" value="TYROSYL-DNA PHOSPHODIESTERASE DOMAIN-CONTAINING PROTEIN"/>
    <property type="match status" value="1"/>
</dbReference>
<dbReference type="GO" id="GO:0005634">
    <property type="term" value="C:nucleus"/>
    <property type="evidence" value="ECO:0007669"/>
    <property type="project" value="InterPro"/>
</dbReference>
<feature type="binding site" evidence="2">
    <location>
        <position position="286"/>
    </location>
    <ligand>
        <name>substrate</name>
    </ligand>
</feature>
<dbReference type="GO" id="GO:0003697">
    <property type="term" value="F:single-stranded DNA binding"/>
    <property type="evidence" value="ECO:0007669"/>
    <property type="project" value="TreeGrafter"/>
</dbReference>
<feature type="compositionally biased region" description="Basic and acidic residues" evidence="3">
    <location>
        <begin position="68"/>
        <end position="81"/>
    </location>
</feature>
<feature type="active site" description="Proton donor/acceptor" evidence="1">
    <location>
        <position position="513"/>
    </location>
</feature>
<dbReference type="GO" id="GO:0006281">
    <property type="term" value="P:DNA repair"/>
    <property type="evidence" value="ECO:0007669"/>
    <property type="project" value="InterPro"/>
</dbReference>
<dbReference type="GeneID" id="31014648"/>
<dbReference type="SUPFAM" id="SSF56024">
    <property type="entry name" value="Phospholipase D/nuclease"/>
    <property type="match status" value="2"/>
</dbReference>
<dbReference type="STRING" id="236234.A0A1J9S0I0"/>
<gene>
    <name evidence="4" type="ORF">BKCO1_32000105</name>
</gene>
<protein>
    <submittedName>
        <fullName evidence="4">Phospholipase d nuclease</fullName>
    </submittedName>
</protein>
<reference evidence="4 5" key="1">
    <citation type="submission" date="2016-10" db="EMBL/GenBank/DDBJ databases">
        <title>Proteomics and genomics reveal pathogen-plant mechanisms compatible with a hemibiotrophic lifestyle of Diplodia corticola.</title>
        <authorList>
            <person name="Fernandes I."/>
            <person name="De Jonge R."/>
            <person name="Van De Peer Y."/>
            <person name="Devreese B."/>
            <person name="Alves A."/>
            <person name="Esteves A.C."/>
        </authorList>
    </citation>
    <scope>NUCLEOTIDE SEQUENCE [LARGE SCALE GENOMIC DNA]</scope>
    <source>
        <strain evidence="4 5">CBS 112549</strain>
    </source>
</reference>
<proteinExistence type="predicted"/>
<evidence type="ECO:0000313" key="4">
    <source>
        <dbReference type="EMBL" id="OJD33181.1"/>
    </source>
</evidence>
<dbReference type="EMBL" id="MNUE01000032">
    <property type="protein sequence ID" value="OJD33181.1"/>
    <property type="molecule type" value="Genomic_DNA"/>
</dbReference>
<evidence type="ECO:0000256" key="1">
    <source>
        <dbReference type="PIRSR" id="PIRSR610347-1"/>
    </source>
</evidence>